<comment type="caution">
    <text evidence="1">The sequence shown here is derived from an EMBL/GenBank/DDBJ whole genome shotgun (WGS) entry which is preliminary data.</text>
</comment>
<dbReference type="Proteomes" id="UP001201701">
    <property type="component" value="Unassembled WGS sequence"/>
</dbReference>
<evidence type="ECO:0008006" key="3">
    <source>
        <dbReference type="Google" id="ProtNLM"/>
    </source>
</evidence>
<proteinExistence type="predicted"/>
<evidence type="ECO:0000313" key="2">
    <source>
        <dbReference type="Proteomes" id="UP001201701"/>
    </source>
</evidence>
<name>A0ABS9QAT5_9HYPH</name>
<accession>A0ABS9QAT5</accession>
<reference evidence="1 2" key="1">
    <citation type="submission" date="2022-02" db="EMBL/GenBank/DDBJ databases">
        <title>Draft genome sequence of Mezorhizobium retamae strain IRAMC:0171 isolated from Retama raetam nodules.</title>
        <authorList>
            <person name="Bengaied R."/>
            <person name="Sbissi I."/>
            <person name="Huber K."/>
            <person name="Ghodbane F."/>
            <person name="Nouioui I."/>
            <person name="Tarhouni M."/>
            <person name="Gtari M."/>
        </authorList>
    </citation>
    <scope>NUCLEOTIDE SEQUENCE [LARGE SCALE GENOMIC DNA]</scope>
    <source>
        <strain evidence="1 2">IRAMC:0171</strain>
    </source>
</reference>
<sequence length="55" mass="6584">MNRFAIIDSLHRYVGKIRTIRNEIRTERLLNSLSPDIRADIGWPDLYTGLRRRED</sequence>
<organism evidence="1 2">
    <name type="scientific">Mesorhizobium retamae</name>
    <dbReference type="NCBI Taxonomy" id="2912854"/>
    <lineage>
        <taxon>Bacteria</taxon>
        <taxon>Pseudomonadati</taxon>
        <taxon>Pseudomonadota</taxon>
        <taxon>Alphaproteobacteria</taxon>
        <taxon>Hyphomicrobiales</taxon>
        <taxon>Phyllobacteriaceae</taxon>
        <taxon>Mesorhizobium</taxon>
    </lineage>
</organism>
<gene>
    <name evidence="1" type="ORF">L4923_05770</name>
</gene>
<protein>
    <recommendedName>
        <fullName evidence="3">DUF1127 domain-containing protein</fullName>
    </recommendedName>
</protein>
<keyword evidence="2" id="KW-1185">Reference proteome</keyword>
<dbReference type="EMBL" id="JAKREW010000003">
    <property type="protein sequence ID" value="MCG7504526.1"/>
    <property type="molecule type" value="Genomic_DNA"/>
</dbReference>
<dbReference type="RefSeq" id="WP_239362705.1">
    <property type="nucleotide sequence ID" value="NZ_JAKREW010000003.1"/>
</dbReference>
<evidence type="ECO:0000313" key="1">
    <source>
        <dbReference type="EMBL" id="MCG7504526.1"/>
    </source>
</evidence>